<dbReference type="Proteomes" id="UP000308600">
    <property type="component" value="Unassembled WGS sequence"/>
</dbReference>
<organism evidence="1 2">
    <name type="scientific">Pluteus cervinus</name>
    <dbReference type="NCBI Taxonomy" id="181527"/>
    <lineage>
        <taxon>Eukaryota</taxon>
        <taxon>Fungi</taxon>
        <taxon>Dikarya</taxon>
        <taxon>Basidiomycota</taxon>
        <taxon>Agaricomycotina</taxon>
        <taxon>Agaricomycetes</taxon>
        <taxon>Agaricomycetidae</taxon>
        <taxon>Agaricales</taxon>
        <taxon>Pluteineae</taxon>
        <taxon>Pluteaceae</taxon>
        <taxon>Pluteus</taxon>
    </lineage>
</organism>
<gene>
    <name evidence="1" type="ORF">BDN72DRAFT_762669</name>
</gene>
<evidence type="ECO:0000313" key="2">
    <source>
        <dbReference type="Proteomes" id="UP000308600"/>
    </source>
</evidence>
<keyword evidence="2" id="KW-1185">Reference proteome</keyword>
<proteinExistence type="predicted"/>
<dbReference type="EMBL" id="ML208280">
    <property type="protein sequence ID" value="TFK72947.1"/>
    <property type="molecule type" value="Genomic_DNA"/>
</dbReference>
<name>A0ACD3B4Y8_9AGAR</name>
<reference evidence="1 2" key="1">
    <citation type="journal article" date="2019" name="Nat. Ecol. Evol.">
        <title>Megaphylogeny resolves global patterns of mushroom evolution.</title>
        <authorList>
            <person name="Varga T."/>
            <person name="Krizsan K."/>
            <person name="Foldi C."/>
            <person name="Dima B."/>
            <person name="Sanchez-Garcia M."/>
            <person name="Sanchez-Ramirez S."/>
            <person name="Szollosi G.J."/>
            <person name="Szarkandi J.G."/>
            <person name="Papp V."/>
            <person name="Albert L."/>
            <person name="Andreopoulos W."/>
            <person name="Angelini C."/>
            <person name="Antonin V."/>
            <person name="Barry K.W."/>
            <person name="Bougher N.L."/>
            <person name="Buchanan P."/>
            <person name="Buyck B."/>
            <person name="Bense V."/>
            <person name="Catcheside P."/>
            <person name="Chovatia M."/>
            <person name="Cooper J."/>
            <person name="Damon W."/>
            <person name="Desjardin D."/>
            <person name="Finy P."/>
            <person name="Geml J."/>
            <person name="Haridas S."/>
            <person name="Hughes K."/>
            <person name="Justo A."/>
            <person name="Karasinski D."/>
            <person name="Kautmanova I."/>
            <person name="Kiss B."/>
            <person name="Kocsube S."/>
            <person name="Kotiranta H."/>
            <person name="LaButti K.M."/>
            <person name="Lechner B.E."/>
            <person name="Liimatainen K."/>
            <person name="Lipzen A."/>
            <person name="Lukacs Z."/>
            <person name="Mihaltcheva S."/>
            <person name="Morgado L.N."/>
            <person name="Niskanen T."/>
            <person name="Noordeloos M.E."/>
            <person name="Ohm R.A."/>
            <person name="Ortiz-Santana B."/>
            <person name="Ovrebo C."/>
            <person name="Racz N."/>
            <person name="Riley R."/>
            <person name="Savchenko A."/>
            <person name="Shiryaev A."/>
            <person name="Soop K."/>
            <person name="Spirin V."/>
            <person name="Szebenyi C."/>
            <person name="Tomsovsky M."/>
            <person name="Tulloss R.E."/>
            <person name="Uehling J."/>
            <person name="Grigoriev I.V."/>
            <person name="Vagvolgyi C."/>
            <person name="Papp T."/>
            <person name="Martin F.M."/>
            <person name="Miettinen O."/>
            <person name="Hibbett D.S."/>
            <person name="Nagy L.G."/>
        </authorList>
    </citation>
    <scope>NUCLEOTIDE SEQUENCE [LARGE SCALE GENOMIC DNA]</scope>
    <source>
        <strain evidence="1 2">NL-1719</strain>
    </source>
</reference>
<sequence>MSSPTTIFLTGATGYIGGSILNRFLERPDAASFKITALVRSPEKAVKLQALGVNAVVGSHGQLDLVEELASQSEYAITTADVDDLPAAEATLKGLKKRYEATGKVPYYIHTSGTGVLADNAEGEYAGDVVYDDSNADQIASLAPTQVHRPVDIAVTKADTDGYVKTYIILPSTIYGIAGGKLVEEGIQNPHSIQVPAIIRASAARGAGGTVGKGVNLWPNVDIDELTDLYHILFDAIRANPEAAPHGKEGYYFGASGEHSLYDVGKAIGQALVDAGKATSAEPTIFNDDEIKEFFQGSRYLGSNSRCVANRSKSLGWNPKKSTADLLASISAEVKALVK</sequence>
<accession>A0ACD3B4Y8</accession>
<protein>
    <submittedName>
        <fullName evidence="1">NAD-binding protein</fullName>
    </submittedName>
</protein>
<evidence type="ECO:0000313" key="1">
    <source>
        <dbReference type="EMBL" id="TFK72947.1"/>
    </source>
</evidence>